<accession>A0AAN4Z8X9</accession>
<feature type="non-terminal residue" evidence="1">
    <location>
        <position position="66"/>
    </location>
</feature>
<keyword evidence="2" id="KW-1185">Reference proteome</keyword>
<protein>
    <submittedName>
        <fullName evidence="1">Uncharacterized protein</fullName>
    </submittedName>
</protein>
<feature type="non-terminal residue" evidence="1">
    <location>
        <position position="1"/>
    </location>
</feature>
<evidence type="ECO:0000313" key="2">
    <source>
        <dbReference type="Proteomes" id="UP001328107"/>
    </source>
</evidence>
<name>A0AAN4Z8X9_9BILA</name>
<comment type="caution">
    <text evidence="1">The sequence shown here is derived from an EMBL/GenBank/DDBJ whole genome shotgun (WGS) entry which is preliminary data.</text>
</comment>
<gene>
    <name evidence="1" type="ORF">PMAYCL1PPCAC_06496</name>
</gene>
<organism evidence="1 2">
    <name type="scientific">Pristionchus mayeri</name>
    <dbReference type="NCBI Taxonomy" id="1317129"/>
    <lineage>
        <taxon>Eukaryota</taxon>
        <taxon>Metazoa</taxon>
        <taxon>Ecdysozoa</taxon>
        <taxon>Nematoda</taxon>
        <taxon>Chromadorea</taxon>
        <taxon>Rhabditida</taxon>
        <taxon>Rhabditina</taxon>
        <taxon>Diplogasteromorpha</taxon>
        <taxon>Diplogasteroidea</taxon>
        <taxon>Neodiplogasteridae</taxon>
        <taxon>Pristionchus</taxon>
    </lineage>
</organism>
<sequence length="66" mass="7688">RYYKEAQSASLIDMKHGPSIGSIRIVTRCSEHRHQLLLPEEIVAVHHHLVSPDDEFDSQLSHRRME</sequence>
<reference evidence="2" key="1">
    <citation type="submission" date="2022-10" db="EMBL/GenBank/DDBJ databases">
        <title>Genome assembly of Pristionchus species.</title>
        <authorList>
            <person name="Yoshida K."/>
            <person name="Sommer R.J."/>
        </authorList>
    </citation>
    <scope>NUCLEOTIDE SEQUENCE [LARGE SCALE GENOMIC DNA]</scope>
    <source>
        <strain evidence="2">RS5460</strain>
    </source>
</reference>
<dbReference type="EMBL" id="BTRK01000002">
    <property type="protein sequence ID" value="GMR36301.1"/>
    <property type="molecule type" value="Genomic_DNA"/>
</dbReference>
<proteinExistence type="predicted"/>
<dbReference type="Proteomes" id="UP001328107">
    <property type="component" value="Unassembled WGS sequence"/>
</dbReference>
<dbReference type="AlphaFoldDB" id="A0AAN4Z8X9"/>
<evidence type="ECO:0000313" key="1">
    <source>
        <dbReference type="EMBL" id="GMR36301.1"/>
    </source>
</evidence>